<name>A0A168KZD5_CORDF</name>
<dbReference type="InterPro" id="IPR029068">
    <property type="entry name" value="Glyas_Bleomycin-R_OHBP_Dase"/>
</dbReference>
<dbReference type="AlphaFoldDB" id="A0A168KZD5"/>
<dbReference type="SUPFAM" id="SSF54593">
    <property type="entry name" value="Glyoxalase/Bleomycin resistance protein/Dihydroxybiphenyl dioxygenase"/>
    <property type="match status" value="1"/>
</dbReference>
<dbReference type="EMBL" id="AZHF01000001">
    <property type="protein sequence ID" value="OAA82493.1"/>
    <property type="molecule type" value="Genomic_DNA"/>
</dbReference>
<keyword evidence="2" id="KW-1185">Reference proteome</keyword>
<sequence>MHTIPPTPPTFYLNIHTTDTSKTENFFKAVGFTFITEFSDEKTKSFRLPSPNENVSVMMHAHERFKEFIRPNSEITNAHRATESLFSISVDKKEDVNAWINRAKEAGGTADPYAMENYGAECGMYTRSFADLDGHIWEVFTVLKQE</sequence>
<dbReference type="Gene3D" id="3.10.180.10">
    <property type="entry name" value="2,3-Dihydroxybiphenyl 1,2-Dioxygenase, domain 1"/>
    <property type="match status" value="1"/>
</dbReference>
<gene>
    <name evidence="1" type="ORF">LEL_02038</name>
</gene>
<comment type="caution">
    <text evidence="1">The sequence shown here is derived from an EMBL/GenBank/DDBJ whole genome shotgun (WGS) entry which is preliminary data.</text>
</comment>
<evidence type="ECO:0000313" key="1">
    <source>
        <dbReference type="EMBL" id="OAA82493.1"/>
    </source>
</evidence>
<dbReference type="PANTHER" id="PTHR36503">
    <property type="entry name" value="BLR2520 PROTEIN"/>
    <property type="match status" value="1"/>
</dbReference>
<evidence type="ECO:0000313" key="2">
    <source>
        <dbReference type="Proteomes" id="UP000076881"/>
    </source>
</evidence>
<proteinExistence type="predicted"/>
<accession>A0A168KZD5</accession>
<protein>
    <recommendedName>
        <fullName evidence="3">Glyoxalase/bleomycin resistance protein/dioxygenase</fullName>
    </recommendedName>
</protein>
<organism evidence="1 2">
    <name type="scientific">Akanthomyces lecanii RCEF 1005</name>
    <dbReference type="NCBI Taxonomy" id="1081108"/>
    <lineage>
        <taxon>Eukaryota</taxon>
        <taxon>Fungi</taxon>
        <taxon>Dikarya</taxon>
        <taxon>Ascomycota</taxon>
        <taxon>Pezizomycotina</taxon>
        <taxon>Sordariomycetes</taxon>
        <taxon>Hypocreomycetidae</taxon>
        <taxon>Hypocreales</taxon>
        <taxon>Cordycipitaceae</taxon>
        <taxon>Akanthomyces</taxon>
        <taxon>Cordyceps confragosa</taxon>
    </lineage>
</organism>
<dbReference type="PANTHER" id="PTHR36503:SF2">
    <property type="entry name" value="BLR2408 PROTEIN"/>
    <property type="match status" value="1"/>
</dbReference>
<dbReference type="OrthoDB" id="4181370at2759"/>
<dbReference type="Proteomes" id="UP000076881">
    <property type="component" value="Unassembled WGS sequence"/>
</dbReference>
<evidence type="ECO:0008006" key="3">
    <source>
        <dbReference type="Google" id="ProtNLM"/>
    </source>
</evidence>
<reference evidence="1 2" key="1">
    <citation type="journal article" date="2016" name="Genome Biol. Evol.">
        <title>Divergent and convergent evolution of fungal pathogenicity.</title>
        <authorList>
            <person name="Shang Y."/>
            <person name="Xiao G."/>
            <person name="Zheng P."/>
            <person name="Cen K."/>
            <person name="Zhan S."/>
            <person name="Wang C."/>
        </authorList>
    </citation>
    <scope>NUCLEOTIDE SEQUENCE [LARGE SCALE GENOMIC DNA]</scope>
    <source>
        <strain evidence="1 2">RCEF 1005</strain>
    </source>
</reference>